<dbReference type="InterPro" id="IPR013099">
    <property type="entry name" value="K_chnl_dom"/>
</dbReference>
<sequence length="569" mass="65010">MRVELKPITSYDYHSLRQLPMFVGLLAPLCVLLSIPPISGSWSSDEFISNIRDFQDNSAILTLLSIGIICLLFGNLALLFRFLERWVIISTLCSVFGYFMNFALTLSAILYFRFTFVIEDGKKLSGEYYAAYASCAISFTIALFLVIDFFRNNHLRGRGSGLSKQQRVLVFMALVVAIWAVLGALVYGKLQGWTFTRGIYFVLVTSTTIGFGDFVPKTSASQAFNIFYASIGIIMMGMFIAFIRSVILEYFQNKYYLKLENMADSKLDNLAHSDFRTSMDEKELNALNLTTDKIHVKTSEEHEMELQNAQFKQYVRQLRFSTLAMVIFWVLGAALFSWVEEWDYFKAFYFCFISFTTIGYGDISVTSFPGTVIFCVYVLVGLATMAYFISVATELFSFVIDRNSDIVEIKRKILTNSNENLRSKDLDSPIGDPKRDFALVEALELDTGNEREDLIQKLLSMTEFYHKEVQHFVKSLSDANDLYNGKKDPKNSALLQKFQKYDKLYAQLIQISQSKLKDPNACNIRIEIDSPPAVFKSPEIHQQSEPRRIPQIRQGPTVQLYKTYITPPS</sequence>
<keyword evidence="6 9" id="KW-0472">Membrane</keyword>
<dbReference type="InterPro" id="IPR003280">
    <property type="entry name" value="2pore_dom_K_chnl"/>
</dbReference>
<feature type="transmembrane region" description="Helical" evidence="9">
    <location>
        <begin position="168"/>
        <end position="187"/>
    </location>
</feature>
<evidence type="ECO:0000313" key="12">
    <source>
        <dbReference type="Proteomes" id="UP000070444"/>
    </source>
</evidence>
<evidence type="ECO:0000256" key="1">
    <source>
        <dbReference type="ARBA" id="ARBA00004141"/>
    </source>
</evidence>
<dbReference type="PRINTS" id="PR01333">
    <property type="entry name" value="2POREKCHANEL"/>
</dbReference>
<dbReference type="OMA" id="TAMGEIG"/>
<dbReference type="Gene3D" id="1.10.287.70">
    <property type="match status" value="2"/>
</dbReference>
<evidence type="ECO:0000256" key="6">
    <source>
        <dbReference type="ARBA" id="ARBA00023136"/>
    </source>
</evidence>
<evidence type="ECO:0000259" key="10">
    <source>
        <dbReference type="Pfam" id="PF07885"/>
    </source>
</evidence>
<proteinExistence type="inferred from homology"/>
<keyword evidence="2 8" id="KW-0813">Transport</keyword>
<dbReference type="GO" id="GO:0005886">
    <property type="term" value="C:plasma membrane"/>
    <property type="evidence" value="ECO:0007669"/>
    <property type="project" value="TreeGrafter"/>
</dbReference>
<evidence type="ECO:0000256" key="7">
    <source>
        <dbReference type="ARBA" id="ARBA00023303"/>
    </source>
</evidence>
<dbReference type="PANTHER" id="PTHR11003:SF291">
    <property type="entry name" value="IP11374P"/>
    <property type="match status" value="1"/>
</dbReference>
<feature type="transmembrane region" description="Helical" evidence="9">
    <location>
        <begin position="59"/>
        <end position="83"/>
    </location>
</feature>
<feature type="transmembrane region" description="Helical" evidence="9">
    <location>
        <begin position="368"/>
        <end position="389"/>
    </location>
</feature>
<dbReference type="GO" id="GO:0022841">
    <property type="term" value="F:potassium ion leak channel activity"/>
    <property type="evidence" value="ECO:0007669"/>
    <property type="project" value="TreeGrafter"/>
</dbReference>
<evidence type="ECO:0000313" key="11">
    <source>
        <dbReference type="EMBL" id="KXN69399.1"/>
    </source>
</evidence>
<feature type="transmembrane region" description="Helical" evidence="9">
    <location>
        <begin position="128"/>
        <end position="147"/>
    </location>
</feature>
<dbReference type="GO" id="GO:0030322">
    <property type="term" value="P:stabilization of membrane potential"/>
    <property type="evidence" value="ECO:0007669"/>
    <property type="project" value="TreeGrafter"/>
</dbReference>
<accession>A0A137P395</accession>
<dbReference type="PANTHER" id="PTHR11003">
    <property type="entry name" value="POTASSIUM CHANNEL, SUBFAMILY K"/>
    <property type="match status" value="1"/>
</dbReference>
<comment type="similarity">
    <text evidence="8">Belongs to the two pore domain potassium channel (TC 1.A.1.8) family.</text>
</comment>
<reference evidence="11 12" key="1">
    <citation type="journal article" date="2015" name="Genome Biol. Evol.">
        <title>Phylogenomic analyses indicate that early fungi evolved digesting cell walls of algal ancestors of land plants.</title>
        <authorList>
            <person name="Chang Y."/>
            <person name="Wang S."/>
            <person name="Sekimoto S."/>
            <person name="Aerts A.L."/>
            <person name="Choi C."/>
            <person name="Clum A."/>
            <person name="LaButti K.M."/>
            <person name="Lindquist E.A."/>
            <person name="Yee Ngan C."/>
            <person name="Ohm R.A."/>
            <person name="Salamov A.A."/>
            <person name="Grigoriev I.V."/>
            <person name="Spatafora J.W."/>
            <person name="Berbee M.L."/>
        </authorList>
    </citation>
    <scope>NUCLEOTIDE SEQUENCE [LARGE SCALE GENOMIC DNA]</scope>
    <source>
        <strain evidence="11 12">NRRL 28638</strain>
    </source>
</reference>
<gene>
    <name evidence="11" type="ORF">CONCODRAFT_8193</name>
</gene>
<evidence type="ECO:0000256" key="4">
    <source>
        <dbReference type="ARBA" id="ARBA00022989"/>
    </source>
</evidence>
<evidence type="ECO:0000256" key="2">
    <source>
        <dbReference type="ARBA" id="ARBA00022448"/>
    </source>
</evidence>
<feature type="transmembrane region" description="Helical" evidence="9">
    <location>
        <begin position="226"/>
        <end position="247"/>
    </location>
</feature>
<evidence type="ECO:0000256" key="3">
    <source>
        <dbReference type="ARBA" id="ARBA00022692"/>
    </source>
</evidence>
<dbReference type="Proteomes" id="UP000070444">
    <property type="component" value="Unassembled WGS sequence"/>
</dbReference>
<evidence type="ECO:0000256" key="5">
    <source>
        <dbReference type="ARBA" id="ARBA00023065"/>
    </source>
</evidence>
<dbReference type="GO" id="GO:0015271">
    <property type="term" value="F:outward rectifier potassium channel activity"/>
    <property type="evidence" value="ECO:0007669"/>
    <property type="project" value="TreeGrafter"/>
</dbReference>
<organism evidence="11 12">
    <name type="scientific">Conidiobolus coronatus (strain ATCC 28846 / CBS 209.66 / NRRL 28638)</name>
    <name type="common">Delacroixia coronata</name>
    <dbReference type="NCBI Taxonomy" id="796925"/>
    <lineage>
        <taxon>Eukaryota</taxon>
        <taxon>Fungi</taxon>
        <taxon>Fungi incertae sedis</taxon>
        <taxon>Zoopagomycota</taxon>
        <taxon>Entomophthoromycotina</taxon>
        <taxon>Entomophthoromycetes</taxon>
        <taxon>Entomophthorales</taxon>
        <taxon>Ancylistaceae</taxon>
        <taxon>Conidiobolus</taxon>
    </lineage>
</organism>
<name>A0A137P395_CONC2</name>
<keyword evidence="4 9" id="KW-1133">Transmembrane helix</keyword>
<feature type="domain" description="Potassium channel" evidence="10">
    <location>
        <begin position="325"/>
        <end position="396"/>
    </location>
</feature>
<dbReference type="AlphaFoldDB" id="A0A137P395"/>
<feature type="transmembrane region" description="Helical" evidence="9">
    <location>
        <begin position="320"/>
        <end position="338"/>
    </location>
</feature>
<keyword evidence="5 8" id="KW-0406">Ion transport</keyword>
<keyword evidence="12" id="KW-1185">Reference proteome</keyword>
<dbReference type="EMBL" id="KQ964536">
    <property type="protein sequence ID" value="KXN69399.1"/>
    <property type="molecule type" value="Genomic_DNA"/>
</dbReference>
<comment type="subcellular location">
    <subcellularLocation>
        <location evidence="1">Membrane</location>
        <topology evidence="1">Multi-pass membrane protein</topology>
    </subcellularLocation>
</comment>
<keyword evidence="7 8" id="KW-0407">Ion channel</keyword>
<dbReference type="Pfam" id="PF07885">
    <property type="entry name" value="Ion_trans_2"/>
    <property type="match status" value="2"/>
</dbReference>
<evidence type="ECO:0000256" key="9">
    <source>
        <dbReference type="SAM" id="Phobius"/>
    </source>
</evidence>
<dbReference type="SUPFAM" id="SSF81324">
    <property type="entry name" value="Voltage-gated potassium channels"/>
    <property type="match status" value="2"/>
</dbReference>
<dbReference type="OrthoDB" id="297496at2759"/>
<protein>
    <submittedName>
        <fullName evidence="11">Voltage-gated potassium channel</fullName>
    </submittedName>
</protein>
<feature type="transmembrane region" description="Helical" evidence="9">
    <location>
        <begin position="21"/>
        <end position="39"/>
    </location>
</feature>
<feature type="transmembrane region" description="Helical" evidence="9">
    <location>
        <begin position="95"/>
        <end position="116"/>
    </location>
</feature>
<evidence type="ECO:0000256" key="8">
    <source>
        <dbReference type="RuleBase" id="RU003857"/>
    </source>
</evidence>
<keyword evidence="3 8" id="KW-0812">Transmembrane</keyword>
<feature type="domain" description="Potassium channel" evidence="10">
    <location>
        <begin position="176"/>
        <end position="247"/>
    </location>
</feature>